<dbReference type="Pfam" id="PF18962">
    <property type="entry name" value="Por_Secre_tail"/>
    <property type="match status" value="1"/>
</dbReference>
<protein>
    <submittedName>
        <fullName evidence="3">T9SS type A sorting domain-containing protein</fullName>
    </submittedName>
</protein>
<evidence type="ECO:0000259" key="2">
    <source>
        <dbReference type="Pfam" id="PF18962"/>
    </source>
</evidence>
<name>A0A929RZE0_9BACT</name>
<accession>A0A929RZE0</accession>
<feature type="chain" id="PRO_5037250144" evidence="1">
    <location>
        <begin position="20"/>
        <end position="156"/>
    </location>
</feature>
<feature type="domain" description="Secretion system C-terminal sorting" evidence="2">
    <location>
        <begin position="106"/>
        <end position="156"/>
    </location>
</feature>
<dbReference type="InterPro" id="IPR026444">
    <property type="entry name" value="Secre_tail"/>
</dbReference>
<feature type="signal peptide" evidence="1">
    <location>
        <begin position="1"/>
        <end position="19"/>
    </location>
</feature>
<proteinExistence type="predicted"/>
<evidence type="ECO:0000313" key="3">
    <source>
        <dbReference type="EMBL" id="MBF0970474.1"/>
    </source>
</evidence>
<keyword evidence="1" id="KW-0732">Signal</keyword>
<reference evidence="3" key="1">
    <citation type="submission" date="2020-04" db="EMBL/GenBank/DDBJ databases">
        <title>Deep metagenomics examines the oral microbiome during advanced dental caries in children, revealing novel taxa and co-occurrences with host molecules.</title>
        <authorList>
            <person name="Baker J.L."/>
            <person name="Morton J.T."/>
            <person name="Dinis M."/>
            <person name="Alvarez R."/>
            <person name="Tran N.C."/>
            <person name="Knight R."/>
            <person name="Edlund A."/>
        </authorList>
    </citation>
    <scope>NUCLEOTIDE SEQUENCE</scope>
    <source>
        <strain evidence="3">JCVI_34_bin.1</strain>
    </source>
</reference>
<comment type="caution">
    <text evidence="3">The sequence shown here is derived from an EMBL/GenBank/DDBJ whole genome shotgun (WGS) entry which is preliminary data.</text>
</comment>
<gene>
    <name evidence="3" type="ORF">HXK21_05480</name>
</gene>
<organism evidence="3 4">
    <name type="scientific">Alloprevotella tannerae</name>
    <dbReference type="NCBI Taxonomy" id="76122"/>
    <lineage>
        <taxon>Bacteria</taxon>
        <taxon>Pseudomonadati</taxon>
        <taxon>Bacteroidota</taxon>
        <taxon>Bacteroidia</taxon>
        <taxon>Bacteroidales</taxon>
        <taxon>Prevotellaceae</taxon>
        <taxon>Alloprevotella</taxon>
    </lineage>
</organism>
<dbReference type="Proteomes" id="UP000704068">
    <property type="component" value="Unassembled WGS sequence"/>
</dbReference>
<dbReference type="AlphaFoldDB" id="A0A929RZE0"/>
<dbReference type="RefSeq" id="WP_296089630.1">
    <property type="nucleotide sequence ID" value="NZ_CAUSTY010000009.1"/>
</dbReference>
<sequence>MKKMAIGALLCLLSIPLKAEVSYIQVWLSSGKQVQYKLSERPRVVREAKTLRLTTSSVDVVYQAGEVHKITYLIPSGLDAATTAPGQKGTITVSDDQMQIIGFIPNEAIRIFDAGGRLIKQVKADEKGSQTISLSAFPAGTYIVKSQQQSSKFIRK</sequence>
<dbReference type="EMBL" id="JABZGR010000014">
    <property type="protein sequence ID" value="MBF0970474.1"/>
    <property type="molecule type" value="Genomic_DNA"/>
</dbReference>
<dbReference type="NCBIfam" id="TIGR04183">
    <property type="entry name" value="Por_Secre_tail"/>
    <property type="match status" value="1"/>
</dbReference>
<evidence type="ECO:0000313" key="4">
    <source>
        <dbReference type="Proteomes" id="UP000704068"/>
    </source>
</evidence>
<evidence type="ECO:0000256" key="1">
    <source>
        <dbReference type="SAM" id="SignalP"/>
    </source>
</evidence>